<evidence type="ECO:0000313" key="2">
    <source>
        <dbReference type="Proteomes" id="UP000320776"/>
    </source>
</evidence>
<dbReference type="RefSeq" id="WP_144351410.1">
    <property type="nucleotide sequence ID" value="NZ_CP036259.1"/>
</dbReference>
<dbReference type="OrthoDB" id="1685190at2"/>
<organism evidence="1 2">
    <name type="scientific">Sporomusa termitida</name>
    <dbReference type="NCBI Taxonomy" id="2377"/>
    <lineage>
        <taxon>Bacteria</taxon>
        <taxon>Bacillati</taxon>
        <taxon>Bacillota</taxon>
        <taxon>Negativicutes</taxon>
        <taxon>Selenomonadales</taxon>
        <taxon>Sporomusaceae</taxon>
        <taxon>Sporomusa</taxon>
    </lineage>
</organism>
<gene>
    <name evidence="1" type="ORF">SPTER_34050</name>
</gene>
<reference evidence="1 2" key="1">
    <citation type="submission" date="2019-02" db="EMBL/GenBank/DDBJ databases">
        <title>Closed genome of Sporomusa termitida DSM 4440.</title>
        <authorList>
            <person name="Poehlein A."/>
            <person name="Daniel R."/>
        </authorList>
    </citation>
    <scope>NUCLEOTIDE SEQUENCE [LARGE SCALE GENOMIC DNA]</scope>
    <source>
        <strain evidence="1 2">DSM 4440</strain>
    </source>
</reference>
<dbReference type="AlphaFoldDB" id="A0A517DX98"/>
<proteinExistence type="predicted"/>
<dbReference type="Proteomes" id="UP000320776">
    <property type="component" value="Chromosome"/>
</dbReference>
<dbReference type="EMBL" id="CP036259">
    <property type="protein sequence ID" value="QDR81984.1"/>
    <property type="molecule type" value="Genomic_DNA"/>
</dbReference>
<keyword evidence="2" id="KW-1185">Reference proteome</keyword>
<accession>A0A517DX98</accession>
<sequence length="71" mass="8411">MTELERIEFLKEQLLKLGYRNYQLQDIYREVLGQSSCQPAALSSEQCRELIETMEEYCSFAQKCLKNKINN</sequence>
<evidence type="ECO:0000313" key="1">
    <source>
        <dbReference type="EMBL" id="QDR81984.1"/>
    </source>
</evidence>
<name>A0A517DX98_9FIRM</name>
<protein>
    <submittedName>
        <fullName evidence="1">Uncharacterized protein</fullName>
    </submittedName>
</protein>
<dbReference type="KEGG" id="sted:SPTER_34050"/>